<gene>
    <name evidence="2" type="ORF">Moror_11158</name>
</gene>
<evidence type="ECO:0000313" key="3">
    <source>
        <dbReference type="Proteomes" id="UP000017559"/>
    </source>
</evidence>
<dbReference type="Proteomes" id="UP000017559">
    <property type="component" value="Unassembled WGS sequence"/>
</dbReference>
<accession>V2WQA2</accession>
<keyword evidence="3" id="KW-1185">Reference proteome</keyword>
<feature type="region of interest" description="Disordered" evidence="1">
    <location>
        <begin position="24"/>
        <end position="111"/>
    </location>
</feature>
<evidence type="ECO:0000256" key="1">
    <source>
        <dbReference type="SAM" id="MobiDB-lite"/>
    </source>
</evidence>
<evidence type="ECO:0000313" key="2">
    <source>
        <dbReference type="EMBL" id="ESK82691.1"/>
    </source>
</evidence>
<sequence>MCKPSDALPSFATLLYDIQLDKYSRRPTSTTSSCSPISPRALDSLSRANFEPREPVDLNQDDSMDRHRHSLCQNYNYGDDPDDEAPEEVRLGKHEKRFREDGTKVGSWLSG</sequence>
<protein>
    <submittedName>
        <fullName evidence="2">Uncharacterized protein</fullName>
    </submittedName>
</protein>
<dbReference type="EMBL" id="AWSO01001829">
    <property type="protein sequence ID" value="ESK82691.1"/>
    <property type="molecule type" value="Genomic_DNA"/>
</dbReference>
<dbReference type="KEGG" id="mrr:Moror_11158"/>
<comment type="caution">
    <text evidence="2">The sequence shown here is derived from an EMBL/GenBank/DDBJ whole genome shotgun (WGS) entry which is preliminary data.</text>
</comment>
<feature type="compositionally biased region" description="Basic and acidic residues" evidence="1">
    <location>
        <begin position="87"/>
        <end position="103"/>
    </location>
</feature>
<name>V2WQA2_MONRO</name>
<proteinExistence type="predicted"/>
<organism evidence="2 3">
    <name type="scientific">Moniliophthora roreri (strain MCA 2997)</name>
    <name type="common">Cocoa frosty pod rot fungus</name>
    <name type="synonym">Crinipellis roreri</name>
    <dbReference type="NCBI Taxonomy" id="1381753"/>
    <lineage>
        <taxon>Eukaryota</taxon>
        <taxon>Fungi</taxon>
        <taxon>Dikarya</taxon>
        <taxon>Basidiomycota</taxon>
        <taxon>Agaricomycotina</taxon>
        <taxon>Agaricomycetes</taxon>
        <taxon>Agaricomycetidae</taxon>
        <taxon>Agaricales</taxon>
        <taxon>Marasmiineae</taxon>
        <taxon>Marasmiaceae</taxon>
        <taxon>Moniliophthora</taxon>
    </lineage>
</organism>
<dbReference type="AlphaFoldDB" id="V2WQA2"/>
<reference evidence="2 3" key="1">
    <citation type="journal article" date="2014" name="BMC Genomics">
        <title>Genome and secretome analysis of the hemibiotrophic fungal pathogen, Moniliophthora roreri, which causes frosty pod rot disease of cacao: mechanisms of the biotrophic and necrotrophic phases.</title>
        <authorList>
            <person name="Meinhardt L.W."/>
            <person name="Costa G.G.L."/>
            <person name="Thomazella D.P.T."/>
            <person name="Teixeira P.J.P.L."/>
            <person name="Carazzolle M.F."/>
            <person name="Schuster S.C."/>
            <person name="Carlson J.E."/>
            <person name="Guiltinan M.J."/>
            <person name="Mieczkowski P."/>
            <person name="Farmer A."/>
            <person name="Ramaraj T."/>
            <person name="Crozier J."/>
            <person name="Davis R.E."/>
            <person name="Shao J."/>
            <person name="Melnick R.L."/>
            <person name="Pereira G.A.G."/>
            <person name="Bailey B.A."/>
        </authorList>
    </citation>
    <scope>NUCLEOTIDE SEQUENCE [LARGE SCALE GENOMIC DNA]</scope>
    <source>
        <strain evidence="2 3">MCA 2997</strain>
    </source>
</reference>
<feature type="compositionally biased region" description="Low complexity" evidence="1">
    <location>
        <begin position="26"/>
        <end position="40"/>
    </location>
</feature>
<dbReference type="HOGENOM" id="CLU_2159043_0_0_1"/>